<evidence type="ECO:0000313" key="2">
    <source>
        <dbReference type="Proteomes" id="UP000324233"/>
    </source>
</evidence>
<gene>
    <name evidence="1" type="ORF">OJF2_11640</name>
</gene>
<reference evidence="1 2" key="1">
    <citation type="submission" date="2019-08" db="EMBL/GenBank/DDBJ databases">
        <title>Deep-cultivation of Planctomycetes and their phenomic and genomic characterization uncovers novel biology.</title>
        <authorList>
            <person name="Wiegand S."/>
            <person name="Jogler M."/>
            <person name="Boedeker C."/>
            <person name="Pinto D."/>
            <person name="Vollmers J."/>
            <person name="Rivas-Marin E."/>
            <person name="Kohn T."/>
            <person name="Peeters S.H."/>
            <person name="Heuer A."/>
            <person name="Rast P."/>
            <person name="Oberbeckmann S."/>
            <person name="Bunk B."/>
            <person name="Jeske O."/>
            <person name="Meyerdierks A."/>
            <person name="Storesund J.E."/>
            <person name="Kallscheuer N."/>
            <person name="Luecker S."/>
            <person name="Lage O.M."/>
            <person name="Pohl T."/>
            <person name="Merkel B.J."/>
            <person name="Hornburger P."/>
            <person name="Mueller R.-W."/>
            <person name="Bruemmer F."/>
            <person name="Labrenz M."/>
            <person name="Spormann A.M."/>
            <person name="Op den Camp H."/>
            <person name="Overmann J."/>
            <person name="Amann R."/>
            <person name="Jetten M.S.M."/>
            <person name="Mascher T."/>
            <person name="Medema M.H."/>
            <person name="Devos D.P."/>
            <person name="Kaster A.-K."/>
            <person name="Ovreas L."/>
            <person name="Rohde M."/>
            <person name="Galperin M.Y."/>
            <person name="Jogler C."/>
        </authorList>
    </citation>
    <scope>NUCLEOTIDE SEQUENCE [LARGE SCALE GENOMIC DNA]</scope>
    <source>
        <strain evidence="1 2">OJF2</strain>
    </source>
</reference>
<evidence type="ECO:0000313" key="1">
    <source>
        <dbReference type="EMBL" id="QEH32685.1"/>
    </source>
</evidence>
<name>A0A5B9VY80_9BACT</name>
<dbReference type="Proteomes" id="UP000324233">
    <property type="component" value="Chromosome"/>
</dbReference>
<organism evidence="1 2">
    <name type="scientific">Aquisphaera giovannonii</name>
    <dbReference type="NCBI Taxonomy" id="406548"/>
    <lineage>
        <taxon>Bacteria</taxon>
        <taxon>Pseudomonadati</taxon>
        <taxon>Planctomycetota</taxon>
        <taxon>Planctomycetia</taxon>
        <taxon>Isosphaerales</taxon>
        <taxon>Isosphaeraceae</taxon>
        <taxon>Aquisphaera</taxon>
    </lineage>
</organism>
<accession>A0A5B9VY80</accession>
<protein>
    <submittedName>
        <fullName evidence="1">Uncharacterized protein</fullName>
    </submittedName>
</protein>
<dbReference type="AlphaFoldDB" id="A0A5B9VY80"/>
<sequence>MSNRLIAASIVHESSPAFLSVPRLDAAGPMACPATMGPDGSLTIAGPWIEIYRLAYEQARAALTPSWFQRMTQPSWN</sequence>
<dbReference type="EMBL" id="CP042997">
    <property type="protein sequence ID" value="QEH32685.1"/>
    <property type="molecule type" value="Genomic_DNA"/>
</dbReference>
<dbReference type="RefSeq" id="WP_148592040.1">
    <property type="nucleotide sequence ID" value="NZ_CP042997.1"/>
</dbReference>
<dbReference type="OrthoDB" id="10007258at2"/>
<dbReference type="KEGG" id="agv:OJF2_11640"/>
<proteinExistence type="predicted"/>
<keyword evidence="2" id="KW-1185">Reference proteome</keyword>